<gene>
    <name evidence="1" type="ORF">LCGC14_3052600</name>
</gene>
<organism evidence="1">
    <name type="scientific">marine sediment metagenome</name>
    <dbReference type="NCBI Taxonomy" id="412755"/>
    <lineage>
        <taxon>unclassified sequences</taxon>
        <taxon>metagenomes</taxon>
        <taxon>ecological metagenomes</taxon>
    </lineage>
</organism>
<dbReference type="EMBL" id="LAZR01064388">
    <property type="protein sequence ID" value="KKK57625.1"/>
    <property type="molecule type" value="Genomic_DNA"/>
</dbReference>
<sequence>MVKLIVYKDYDVLAELKRIWWISGSDGERKDEELKKLKGILEKSVEATIENGNTKDI</sequence>
<evidence type="ECO:0000313" key="1">
    <source>
        <dbReference type="EMBL" id="KKK57625.1"/>
    </source>
</evidence>
<proteinExistence type="predicted"/>
<dbReference type="AlphaFoldDB" id="A0A0F8X9G0"/>
<name>A0A0F8X9G0_9ZZZZ</name>
<accession>A0A0F8X9G0</accession>
<comment type="caution">
    <text evidence="1">The sequence shown here is derived from an EMBL/GenBank/DDBJ whole genome shotgun (WGS) entry which is preliminary data.</text>
</comment>
<protein>
    <submittedName>
        <fullName evidence="1">Uncharacterized protein</fullName>
    </submittedName>
</protein>
<reference evidence="1" key="1">
    <citation type="journal article" date="2015" name="Nature">
        <title>Complex archaea that bridge the gap between prokaryotes and eukaryotes.</title>
        <authorList>
            <person name="Spang A."/>
            <person name="Saw J.H."/>
            <person name="Jorgensen S.L."/>
            <person name="Zaremba-Niedzwiedzka K."/>
            <person name="Martijn J."/>
            <person name="Lind A.E."/>
            <person name="van Eijk R."/>
            <person name="Schleper C."/>
            <person name="Guy L."/>
            <person name="Ettema T.J."/>
        </authorList>
    </citation>
    <scope>NUCLEOTIDE SEQUENCE</scope>
</reference>